<evidence type="ECO:0000313" key="7">
    <source>
        <dbReference type="EMBL" id="MCY1143624.1"/>
    </source>
</evidence>
<gene>
    <name evidence="7" type="ORF">OWR29_36960</name>
</gene>
<protein>
    <submittedName>
        <fullName evidence="7">ABC transporter permease</fullName>
    </submittedName>
</protein>
<accession>A0ABT4BAU0</accession>
<feature type="transmembrane region" description="Helical" evidence="6">
    <location>
        <begin position="138"/>
        <end position="158"/>
    </location>
</feature>
<dbReference type="RefSeq" id="WP_267568156.1">
    <property type="nucleotide sequence ID" value="NZ_JAPNTZ010000016.1"/>
</dbReference>
<feature type="transmembrane region" description="Helical" evidence="6">
    <location>
        <begin position="63"/>
        <end position="82"/>
    </location>
</feature>
<evidence type="ECO:0000256" key="2">
    <source>
        <dbReference type="ARBA" id="ARBA00022475"/>
    </source>
</evidence>
<evidence type="ECO:0000256" key="1">
    <source>
        <dbReference type="ARBA" id="ARBA00004651"/>
    </source>
</evidence>
<evidence type="ECO:0000313" key="8">
    <source>
        <dbReference type="Proteomes" id="UP001151002"/>
    </source>
</evidence>
<keyword evidence="2" id="KW-1003">Cell membrane</keyword>
<dbReference type="EMBL" id="JAPNTZ010000016">
    <property type="protein sequence ID" value="MCY1143624.1"/>
    <property type="molecule type" value="Genomic_DNA"/>
</dbReference>
<sequence>MKETRAGLPTVDAAGPAAAAEPTAAGGTRRWIPGTPVAFAALVVLFAVLRPQSFLSTGNLRNTVEQIAILAVVAAVQTVVMAVGEFDLSVGALVSLTGVVAAHLMLDGTPVAPAILAAVLTGTAVGVVNGVLVAWLRLSAFVATLAVLTALAGTSLLLTDGSTLFGLPAGFVAIGRDRLGGVPVLVIVAAVAAAVVWFLLAHTSAGARWYAVGGNAEAAWYAGIDARWMRLAAFVVSGAGAGVAGVLLTSRLASAHPTAGDGLMLTSIAAVFLGMTASRSGRVTVGGTLLGVAVLGVLDNGLNLLQIDTYVQQVLTGLILIYAVALSRRREARR</sequence>
<name>A0ABT4BAU0_9ACTN</name>
<dbReference type="PANTHER" id="PTHR32196:SF72">
    <property type="entry name" value="RIBOSE IMPORT PERMEASE PROTEIN RBSC"/>
    <property type="match status" value="1"/>
</dbReference>
<organism evidence="7 8">
    <name type="scientific">Paractinoplanes pyxinae</name>
    <dbReference type="NCBI Taxonomy" id="2997416"/>
    <lineage>
        <taxon>Bacteria</taxon>
        <taxon>Bacillati</taxon>
        <taxon>Actinomycetota</taxon>
        <taxon>Actinomycetes</taxon>
        <taxon>Micromonosporales</taxon>
        <taxon>Micromonosporaceae</taxon>
        <taxon>Paractinoplanes</taxon>
    </lineage>
</organism>
<dbReference type="PANTHER" id="PTHR32196">
    <property type="entry name" value="ABC TRANSPORTER PERMEASE PROTEIN YPHD-RELATED-RELATED"/>
    <property type="match status" value="1"/>
</dbReference>
<keyword evidence="3 6" id="KW-0812">Transmembrane</keyword>
<keyword evidence="4 6" id="KW-1133">Transmembrane helix</keyword>
<reference evidence="7" key="1">
    <citation type="submission" date="2022-11" db="EMBL/GenBank/DDBJ databases">
        <authorList>
            <person name="Somphong A."/>
            <person name="Phongsopitanun W."/>
        </authorList>
    </citation>
    <scope>NUCLEOTIDE SEQUENCE</scope>
    <source>
        <strain evidence="7">Pm04-4</strain>
    </source>
</reference>
<feature type="transmembrane region" description="Helical" evidence="6">
    <location>
        <begin position="255"/>
        <end position="274"/>
    </location>
</feature>
<evidence type="ECO:0000256" key="6">
    <source>
        <dbReference type="SAM" id="Phobius"/>
    </source>
</evidence>
<dbReference type="CDD" id="cd06579">
    <property type="entry name" value="TM_PBP1_transp_AraH_like"/>
    <property type="match status" value="1"/>
</dbReference>
<evidence type="ECO:0000256" key="5">
    <source>
        <dbReference type="ARBA" id="ARBA00023136"/>
    </source>
</evidence>
<keyword evidence="8" id="KW-1185">Reference proteome</keyword>
<evidence type="ECO:0000256" key="4">
    <source>
        <dbReference type="ARBA" id="ARBA00022989"/>
    </source>
</evidence>
<feature type="transmembrane region" description="Helical" evidence="6">
    <location>
        <begin position="310"/>
        <end position="327"/>
    </location>
</feature>
<comment type="subcellular location">
    <subcellularLocation>
        <location evidence="1">Cell membrane</location>
        <topology evidence="1">Multi-pass membrane protein</topology>
    </subcellularLocation>
</comment>
<keyword evidence="5 6" id="KW-0472">Membrane</keyword>
<feature type="transmembrane region" description="Helical" evidence="6">
    <location>
        <begin position="113"/>
        <end position="132"/>
    </location>
</feature>
<feature type="transmembrane region" description="Helical" evidence="6">
    <location>
        <begin position="281"/>
        <end position="298"/>
    </location>
</feature>
<dbReference type="Pfam" id="PF02653">
    <property type="entry name" value="BPD_transp_2"/>
    <property type="match status" value="1"/>
</dbReference>
<dbReference type="InterPro" id="IPR001851">
    <property type="entry name" value="ABC_transp_permease"/>
</dbReference>
<comment type="caution">
    <text evidence="7">The sequence shown here is derived from an EMBL/GenBank/DDBJ whole genome shotgun (WGS) entry which is preliminary data.</text>
</comment>
<evidence type="ECO:0000256" key="3">
    <source>
        <dbReference type="ARBA" id="ARBA00022692"/>
    </source>
</evidence>
<proteinExistence type="predicted"/>
<feature type="transmembrane region" description="Helical" evidence="6">
    <location>
        <begin position="179"/>
        <end position="201"/>
    </location>
</feature>
<dbReference type="Proteomes" id="UP001151002">
    <property type="component" value="Unassembled WGS sequence"/>
</dbReference>
<feature type="transmembrane region" description="Helical" evidence="6">
    <location>
        <begin position="231"/>
        <end position="249"/>
    </location>
</feature>
<feature type="transmembrane region" description="Helical" evidence="6">
    <location>
        <begin position="31"/>
        <end position="51"/>
    </location>
</feature>